<dbReference type="EMBL" id="CP022022">
    <property type="protein sequence ID" value="ASF43732.1"/>
    <property type="molecule type" value="Genomic_DNA"/>
</dbReference>
<sequence length="194" mass="22250">MNFFAKIFKRNNIEPPQQLTEDEQFAMNFTKNGGKFIYCTSDLEVQEVFRNILKELGVYVKMSSNASPVINEMFEEHSPMFTSDIDTSNVYLIDCEYLITSLGGIMLSSHQLKHRKMDELPEVFIIFAKTSQMVKDIPEGMKGIKKKYIGHIPTGLITLQTFTDNPDIQTISNYGTSSKRTYLILLEDLPIDKQ</sequence>
<dbReference type="AlphaFoldDB" id="A0A1Z4BR77"/>
<dbReference type="Gene3D" id="3.40.50.10420">
    <property type="entry name" value="NagB/RpiA/CoA transferase-like"/>
    <property type="match status" value="1"/>
</dbReference>
<gene>
    <name evidence="2" type="ORF">CBG49_11950</name>
</gene>
<dbReference type="InterPro" id="IPR037171">
    <property type="entry name" value="NagB/RpiA_transferase-like"/>
</dbReference>
<protein>
    <recommendedName>
        <fullName evidence="1">LUD domain-containing protein</fullName>
    </recommendedName>
</protein>
<accession>A0A1Z4BR77</accession>
<evidence type="ECO:0000313" key="3">
    <source>
        <dbReference type="Proteomes" id="UP000197007"/>
    </source>
</evidence>
<organism evidence="2 3">
    <name type="scientific">Capnocytophaga endodontalis</name>
    <dbReference type="NCBI Taxonomy" id="2708117"/>
    <lineage>
        <taxon>Bacteria</taxon>
        <taxon>Pseudomonadati</taxon>
        <taxon>Bacteroidota</taxon>
        <taxon>Flavobacteriia</taxon>
        <taxon>Flavobacteriales</taxon>
        <taxon>Flavobacteriaceae</taxon>
        <taxon>Capnocytophaga</taxon>
    </lineage>
</organism>
<dbReference type="RefSeq" id="WP_009413482.1">
    <property type="nucleotide sequence ID" value="NZ_CP022022.1"/>
</dbReference>
<proteinExistence type="predicted"/>
<name>A0A1Z4BR77_9FLAO</name>
<keyword evidence="3" id="KW-1185">Reference proteome</keyword>
<dbReference type="InterPro" id="IPR003741">
    <property type="entry name" value="LUD_dom"/>
</dbReference>
<evidence type="ECO:0000259" key="1">
    <source>
        <dbReference type="Pfam" id="PF02589"/>
    </source>
</evidence>
<evidence type="ECO:0000313" key="2">
    <source>
        <dbReference type="EMBL" id="ASF43732.1"/>
    </source>
</evidence>
<dbReference type="Pfam" id="PF02589">
    <property type="entry name" value="LUD_dom"/>
    <property type="match status" value="1"/>
</dbReference>
<feature type="domain" description="LUD" evidence="1">
    <location>
        <begin position="23"/>
        <end position="185"/>
    </location>
</feature>
<reference evidence="3" key="1">
    <citation type="submission" date="2017-06" db="EMBL/GenBank/DDBJ databases">
        <title>Complete genome sequence of Capnocytophaga sp. KCOM 1579 (=ChDC OS43) isolated from a human refractory periapical abscess lesion.</title>
        <authorList>
            <person name="Kook J.-K."/>
            <person name="Park S.-N."/>
            <person name="Lim Y.K."/>
            <person name="Roh H."/>
        </authorList>
    </citation>
    <scope>NUCLEOTIDE SEQUENCE [LARGE SCALE GENOMIC DNA]</scope>
    <source>
        <strain evidence="3">ChDC OS43</strain>
    </source>
</reference>
<dbReference type="InterPro" id="IPR024185">
    <property type="entry name" value="FTHF_cligase-like_sf"/>
</dbReference>
<dbReference type="KEGG" id="capn:CBG49_11950"/>
<dbReference type="SUPFAM" id="SSF100950">
    <property type="entry name" value="NagB/RpiA/CoA transferase-like"/>
    <property type="match status" value="1"/>
</dbReference>
<dbReference type="Proteomes" id="UP000197007">
    <property type="component" value="Chromosome"/>
</dbReference>